<dbReference type="EMBL" id="JDST02000009">
    <property type="protein sequence ID" value="KFB78170.1"/>
    <property type="molecule type" value="Genomic_DNA"/>
</dbReference>
<keyword evidence="4" id="KW-1185">Reference proteome</keyword>
<dbReference type="Proteomes" id="UP000021315">
    <property type="component" value="Unassembled WGS sequence"/>
</dbReference>
<sequence>MRYSARMPRTALILFAHGARDPEWAEPMRRVCAAVREQAPELRVELAFLEFIKPDLRACVESLIAECWERILVVPMFIARGGHLKRDVPLLLEELRQRHPQTCFELAPAIGEAEPIVQAMARHALALASR</sequence>
<dbReference type="InterPro" id="IPR050963">
    <property type="entry name" value="Sirohydro_Cobaltochel/CbiX"/>
</dbReference>
<comment type="caution">
    <text evidence="3">The sequence shown here is derived from an EMBL/GenBank/DDBJ whole genome shotgun (WGS) entry which is preliminary data.</text>
</comment>
<dbReference type="PANTHER" id="PTHR33542">
    <property type="entry name" value="SIROHYDROCHLORIN FERROCHELATASE, CHLOROPLASTIC"/>
    <property type="match status" value="1"/>
</dbReference>
<proteinExistence type="predicted"/>
<dbReference type="InterPro" id="IPR002762">
    <property type="entry name" value="CbiX-like"/>
</dbReference>
<dbReference type="EC" id="4.99.1.3" evidence="3"/>
<dbReference type="AlphaFoldDB" id="A0A080MCI5"/>
<evidence type="ECO:0000313" key="4">
    <source>
        <dbReference type="Proteomes" id="UP000021315"/>
    </source>
</evidence>
<reference evidence="3" key="1">
    <citation type="submission" date="2014-02" db="EMBL/GenBank/DDBJ databases">
        <title>Expanding our view of genomic diversity in Candidatus Accumulibacter clades.</title>
        <authorList>
            <person name="Skennerton C.T."/>
            <person name="Barr J.J."/>
            <person name="Slater F.R."/>
            <person name="Bond P.L."/>
            <person name="Tyson G.W."/>
        </authorList>
    </citation>
    <scope>NUCLEOTIDE SEQUENCE [LARGE SCALE GENOMIC DNA]</scope>
</reference>
<organism evidence="3 4">
    <name type="scientific">Candidatus Accumulibacter cognatus</name>
    <dbReference type="NCBI Taxonomy" id="2954383"/>
    <lineage>
        <taxon>Bacteria</taxon>
        <taxon>Pseudomonadati</taxon>
        <taxon>Pseudomonadota</taxon>
        <taxon>Betaproteobacteria</taxon>
        <taxon>Candidatus Accumulibacter</taxon>
    </lineage>
</organism>
<evidence type="ECO:0000256" key="1">
    <source>
        <dbReference type="ARBA" id="ARBA00022723"/>
    </source>
</evidence>
<keyword evidence="2 3" id="KW-0456">Lyase</keyword>
<dbReference type="GO" id="GO:0046872">
    <property type="term" value="F:metal ion binding"/>
    <property type="evidence" value="ECO:0007669"/>
    <property type="project" value="UniProtKB-KW"/>
</dbReference>
<dbReference type="PANTHER" id="PTHR33542:SF5">
    <property type="entry name" value="FERROCHELATASE CHE1"/>
    <property type="match status" value="1"/>
</dbReference>
<dbReference type="Pfam" id="PF01903">
    <property type="entry name" value="CbiX"/>
    <property type="match status" value="1"/>
</dbReference>
<keyword evidence="1" id="KW-0479">Metal-binding</keyword>
<evidence type="ECO:0000313" key="3">
    <source>
        <dbReference type="EMBL" id="KFB78170.1"/>
    </source>
</evidence>
<dbReference type="Gene3D" id="3.40.50.1400">
    <property type="match status" value="1"/>
</dbReference>
<dbReference type="CDD" id="cd03416">
    <property type="entry name" value="CbiX_SirB_N"/>
    <property type="match status" value="1"/>
</dbReference>
<name>A0A080MCI5_9PROT</name>
<evidence type="ECO:0000256" key="2">
    <source>
        <dbReference type="ARBA" id="ARBA00023239"/>
    </source>
</evidence>
<dbReference type="GO" id="GO:0016852">
    <property type="term" value="F:sirohydrochlorin cobaltochelatase activity"/>
    <property type="evidence" value="ECO:0007669"/>
    <property type="project" value="UniProtKB-EC"/>
</dbReference>
<gene>
    <name evidence="3" type="primary">cbiX_2</name>
    <name evidence="3" type="ORF">AW06_000561</name>
</gene>
<dbReference type="SUPFAM" id="SSF53800">
    <property type="entry name" value="Chelatase"/>
    <property type="match status" value="1"/>
</dbReference>
<protein>
    <submittedName>
        <fullName evidence="3">Sirohydrochlorin cobaltochelatase</fullName>
        <ecNumber evidence="3">4.99.1.3</ecNumber>
    </submittedName>
</protein>
<dbReference type="STRING" id="1453999.AW06_000561"/>
<accession>A0A080MCI5</accession>